<reference evidence="2 3" key="1">
    <citation type="submission" date="2019-01" db="EMBL/GenBank/DDBJ databases">
        <authorList>
            <consortium name="Pathogen Informatics"/>
        </authorList>
    </citation>
    <scope>NUCLEOTIDE SEQUENCE [LARGE SCALE GENOMIC DNA]</scope>
    <source>
        <strain evidence="2 3">NCTC10138</strain>
    </source>
</reference>
<evidence type="ECO:0000313" key="3">
    <source>
        <dbReference type="Proteomes" id="UP000289841"/>
    </source>
</evidence>
<name>A0A449BCR5_HAPAX</name>
<feature type="transmembrane region" description="Helical" evidence="1">
    <location>
        <begin position="37"/>
        <end position="63"/>
    </location>
</feature>
<keyword evidence="1" id="KW-0472">Membrane</keyword>
<feature type="transmembrane region" description="Helical" evidence="1">
    <location>
        <begin position="391"/>
        <end position="410"/>
    </location>
</feature>
<evidence type="ECO:0000256" key="1">
    <source>
        <dbReference type="SAM" id="Phobius"/>
    </source>
</evidence>
<feature type="transmembrane region" description="Helical" evidence="1">
    <location>
        <begin position="12"/>
        <end position="30"/>
    </location>
</feature>
<dbReference type="PANTHER" id="PTHR37422:SF13">
    <property type="entry name" value="LIPOPOLYSACCHARIDE BIOSYNTHESIS PROTEIN PA4999-RELATED"/>
    <property type="match status" value="1"/>
</dbReference>
<keyword evidence="3" id="KW-1185">Reference proteome</keyword>
<feature type="transmembrane region" description="Helical" evidence="1">
    <location>
        <begin position="106"/>
        <end position="125"/>
    </location>
</feature>
<dbReference type="GO" id="GO:0016874">
    <property type="term" value="F:ligase activity"/>
    <property type="evidence" value="ECO:0007669"/>
    <property type="project" value="UniProtKB-KW"/>
</dbReference>
<feature type="transmembrane region" description="Helical" evidence="1">
    <location>
        <begin position="355"/>
        <end position="379"/>
    </location>
</feature>
<sequence length="446" mass="52004">MTNEYLEKNRIQILLPIFALLSFTTWVLKIPQIYNIILYLTILFLLIIFKFKTFTLIMFSLFSLMSNFRADKHQLVFQIVFGVLSIYLVFQLLYKCLYKKQKLKGKLLIPLIIFLGYSLITFIWTVNVVSAISRVSIIIQGYVLYLALVNSDDKVEFKEISWFFSLFLLTLSFEYIVILARANVFFNFETKYYLMDLWANPNIVATVFAIGFVPSLYKYFIKDGSKLKYLYLPLEILIVYAIYATQSKGLYFGLFVMILMIPIIILIKNKKLILTSIYTIIFGFAGAMILLVIFKDNFPELFTKIDSFSSSRVRIYEIGINELKNPFTLYFGKGIGSTHHILLDNGFSNFYFHSWFFQTLVNQGLIGITITLTNLYLIFKMCLNTKDKFKYFAYLGLIAYVFHTLIDVGYEYQFLGVMYYMLVAVLEKNLNPLESGEANEKTFISS</sequence>
<organism evidence="2 3">
    <name type="scientific">Haploplasma axanthum</name>
    <name type="common">Acholeplasma axanthum</name>
    <dbReference type="NCBI Taxonomy" id="29552"/>
    <lineage>
        <taxon>Bacteria</taxon>
        <taxon>Bacillati</taxon>
        <taxon>Mycoplasmatota</taxon>
        <taxon>Mollicutes</taxon>
        <taxon>Acholeplasmatales</taxon>
        <taxon>Acholeplasmataceae</taxon>
        <taxon>Haploplasma</taxon>
    </lineage>
</organism>
<feature type="transmembrane region" description="Helical" evidence="1">
    <location>
        <begin position="131"/>
        <end position="148"/>
    </location>
</feature>
<dbReference type="PANTHER" id="PTHR37422">
    <property type="entry name" value="TEICHURONIC ACID BIOSYNTHESIS PROTEIN TUAE"/>
    <property type="match status" value="1"/>
</dbReference>
<dbReference type="OrthoDB" id="10012303at2"/>
<dbReference type="KEGG" id="aaxa:NCTC10138_00486"/>
<keyword evidence="1" id="KW-0812">Transmembrane</keyword>
<dbReference type="EMBL" id="LR215048">
    <property type="protein sequence ID" value="VEU80130.1"/>
    <property type="molecule type" value="Genomic_DNA"/>
</dbReference>
<dbReference type="RefSeq" id="WP_026391181.1">
    <property type="nucleotide sequence ID" value="NZ_LR215048.1"/>
</dbReference>
<feature type="transmembrane region" description="Helical" evidence="1">
    <location>
        <begin position="250"/>
        <end position="267"/>
    </location>
</feature>
<dbReference type="Proteomes" id="UP000289841">
    <property type="component" value="Chromosome"/>
</dbReference>
<keyword evidence="2" id="KW-0436">Ligase</keyword>
<keyword evidence="1" id="KW-1133">Transmembrane helix</keyword>
<feature type="transmembrane region" description="Helical" evidence="1">
    <location>
        <begin position="272"/>
        <end position="294"/>
    </location>
</feature>
<gene>
    <name evidence="2" type="ORF">NCTC10138_00486</name>
</gene>
<feature type="transmembrane region" description="Helical" evidence="1">
    <location>
        <begin position="229"/>
        <end position="244"/>
    </location>
</feature>
<feature type="transmembrane region" description="Helical" evidence="1">
    <location>
        <begin position="198"/>
        <end position="217"/>
    </location>
</feature>
<dbReference type="STRING" id="1278311.GCA_000428705_00888"/>
<dbReference type="InterPro" id="IPR051533">
    <property type="entry name" value="WaaL-like"/>
</dbReference>
<dbReference type="AlphaFoldDB" id="A0A449BCR5"/>
<protein>
    <submittedName>
        <fullName evidence="2">Lipid A core - O-antigen ligase and related enzymes</fullName>
    </submittedName>
</protein>
<accession>A0A449BCR5</accession>
<feature type="transmembrane region" description="Helical" evidence="1">
    <location>
        <begin position="160"/>
        <end position="178"/>
    </location>
</feature>
<feature type="transmembrane region" description="Helical" evidence="1">
    <location>
        <begin position="75"/>
        <end position="94"/>
    </location>
</feature>
<evidence type="ECO:0000313" key="2">
    <source>
        <dbReference type="EMBL" id="VEU80130.1"/>
    </source>
</evidence>
<proteinExistence type="predicted"/>